<dbReference type="InterPro" id="IPR011576">
    <property type="entry name" value="Pyridox_Oxase_N"/>
</dbReference>
<dbReference type="Gene3D" id="2.30.110.10">
    <property type="entry name" value="Electron Transport, Fmn-binding Protein, Chain A"/>
    <property type="match status" value="1"/>
</dbReference>
<dbReference type="STRING" id="927083.DB32_008748"/>
<dbReference type="KEGG" id="samy:DB32_008748"/>
<name>A0A0F6SI54_9BACT</name>
<dbReference type="OrthoDB" id="9786134at2"/>
<evidence type="ECO:0000259" key="1">
    <source>
        <dbReference type="Pfam" id="PF01243"/>
    </source>
</evidence>
<reference evidence="2 3" key="1">
    <citation type="submission" date="2015-03" db="EMBL/GenBank/DDBJ databases">
        <title>Genome assembly of Sandaracinus amylolyticus DSM 53668.</title>
        <authorList>
            <person name="Sharma G."/>
            <person name="Subramanian S."/>
        </authorList>
    </citation>
    <scope>NUCLEOTIDE SEQUENCE [LARGE SCALE GENOMIC DNA]</scope>
    <source>
        <strain evidence="2 3">DSM 53668</strain>
    </source>
</reference>
<dbReference type="SUPFAM" id="SSF50475">
    <property type="entry name" value="FMN-binding split barrel"/>
    <property type="match status" value="2"/>
</dbReference>
<dbReference type="RefSeq" id="WP_083458423.1">
    <property type="nucleotide sequence ID" value="NZ_CP011125.1"/>
</dbReference>
<sequence>MSAPPPGWSRGESPFHAGERAVQERLGARERVERQGRRVIRDFMPDQHRTFYAELPFVVIGSVDAQRRPWASLVVGAPGFARSPDPRTLEVHARAAPGDPLGDHLRVGAPIGLLGIQLETRRRNRVNGTIVRADDGGFALEVGQSFGNCPQYIHVRTPGFVSAPPPRVMARDATLSPRAIERIERADTLFIATSTSEDVDVSHRGGAPGFVRVRGSVITIPDYRGNAHFNTLGNIEVHPRAGLVVVDFETGARVMITGDAEIVWDGPEVDALEGAERAIRIRVTEVIEMASSSLDDQP</sequence>
<dbReference type="InterPro" id="IPR012349">
    <property type="entry name" value="Split_barrel_FMN-bd"/>
</dbReference>
<proteinExistence type="predicted"/>
<evidence type="ECO:0000313" key="3">
    <source>
        <dbReference type="Proteomes" id="UP000034883"/>
    </source>
</evidence>
<dbReference type="EMBL" id="CP011125">
    <property type="protein sequence ID" value="AKF11599.1"/>
    <property type="molecule type" value="Genomic_DNA"/>
</dbReference>
<dbReference type="AlphaFoldDB" id="A0A0F6SI54"/>
<feature type="domain" description="Pyridoxamine 5'-phosphate oxidase N-terminal" evidence="1">
    <location>
        <begin position="181"/>
        <end position="272"/>
    </location>
</feature>
<organism evidence="2 3">
    <name type="scientific">Sandaracinus amylolyticus</name>
    <dbReference type="NCBI Taxonomy" id="927083"/>
    <lineage>
        <taxon>Bacteria</taxon>
        <taxon>Pseudomonadati</taxon>
        <taxon>Myxococcota</taxon>
        <taxon>Polyangia</taxon>
        <taxon>Polyangiales</taxon>
        <taxon>Sandaracinaceae</taxon>
        <taxon>Sandaracinus</taxon>
    </lineage>
</organism>
<dbReference type="Proteomes" id="UP000034883">
    <property type="component" value="Chromosome"/>
</dbReference>
<dbReference type="Pfam" id="PF01243">
    <property type="entry name" value="PNPOx_N"/>
    <property type="match status" value="1"/>
</dbReference>
<protein>
    <submittedName>
        <fullName evidence="2">Putative iron-sulfur binding protein</fullName>
    </submittedName>
</protein>
<dbReference type="PANTHER" id="PTHR42815:SF2">
    <property type="entry name" value="FAD-BINDING, PUTATIVE (AFU_ORTHOLOGUE AFUA_6G07600)-RELATED"/>
    <property type="match status" value="1"/>
</dbReference>
<accession>A0A0F6SI54</accession>
<keyword evidence="3" id="KW-1185">Reference proteome</keyword>
<gene>
    <name evidence="2" type="ORF">DB32_008748</name>
</gene>
<evidence type="ECO:0000313" key="2">
    <source>
        <dbReference type="EMBL" id="AKF11599.1"/>
    </source>
</evidence>
<dbReference type="PANTHER" id="PTHR42815">
    <property type="entry name" value="FAD-BINDING, PUTATIVE (AFU_ORTHOLOGUE AFUA_6G07600)-RELATED"/>
    <property type="match status" value="1"/>
</dbReference>